<feature type="domain" description="DUF1468" evidence="2">
    <location>
        <begin position="5"/>
        <end position="141"/>
    </location>
</feature>
<sequence>MVDRIFSGLMLLVSLILLVMAWGYTAPISYDPIGPRPYPVMLLTLLAVLSAVIVFRPAKFAEKIELGLNKPIIKNLAFCTIAMTLYAVLFEMLGYIVATTLMAWAVGVLFDGKWHKTLIASLVMAVGTYYLFNGPLEVSLPAGILRPILG</sequence>
<dbReference type="Proteomes" id="UP000254133">
    <property type="component" value="Unassembled WGS sequence"/>
</dbReference>
<keyword evidence="1" id="KW-0812">Transmembrane</keyword>
<dbReference type="Pfam" id="PF07331">
    <property type="entry name" value="TctB"/>
    <property type="match status" value="1"/>
</dbReference>
<evidence type="ECO:0000313" key="4">
    <source>
        <dbReference type="Proteomes" id="UP000254133"/>
    </source>
</evidence>
<feature type="transmembrane region" description="Helical" evidence="1">
    <location>
        <begin position="76"/>
        <end position="98"/>
    </location>
</feature>
<reference evidence="3 4" key="1">
    <citation type="submission" date="2018-06" db="EMBL/GenBank/DDBJ databases">
        <authorList>
            <consortium name="Pathogen Informatics"/>
            <person name="Doyle S."/>
        </authorList>
    </citation>
    <scope>NUCLEOTIDE SEQUENCE [LARGE SCALE GENOMIC DNA]</scope>
    <source>
        <strain evidence="3 4">NCTC9426</strain>
    </source>
</reference>
<accession>A0A378PSV3</accession>
<evidence type="ECO:0000259" key="2">
    <source>
        <dbReference type="Pfam" id="PF07331"/>
    </source>
</evidence>
<name>A0A378PSV3_MORBO</name>
<dbReference type="RefSeq" id="WP_115369244.1">
    <property type="nucleotide sequence ID" value="NZ_UGPZ01000002.1"/>
</dbReference>
<feature type="transmembrane region" description="Helical" evidence="1">
    <location>
        <begin position="37"/>
        <end position="55"/>
    </location>
</feature>
<gene>
    <name evidence="3" type="ORF">NCTC9426_01440</name>
</gene>
<feature type="transmembrane region" description="Helical" evidence="1">
    <location>
        <begin position="118"/>
        <end position="136"/>
    </location>
</feature>
<evidence type="ECO:0000313" key="3">
    <source>
        <dbReference type="EMBL" id="STY91391.1"/>
    </source>
</evidence>
<evidence type="ECO:0000256" key="1">
    <source>
        <dbReference type="SAM" id="Phobius"/>
    </source>
</evidence>
<dbReference type="InterPro" id="IPR009936">
    <property type="entry name" value="DUF1468"/>
</dbReference>
<dbReference type="AlphaFoldDB" id="A0A378PSV3"/>
<organism evidence="3 4">
    <name type="scientific">Moraxella bovis</name>
    <dbReference type="NCBI Taxonomy" id="476"/>
    <lineage>
        <taxon>Bacteria</taxon>
        <taxon>Pseudomonadati</taxon>
        <taxon>Pseudomonadota</taxon>
        <taxon>Gammaproteobacteria</taxon>
        <taxon>Moraxellales</taxon>
        <taxon>Moraxellaceae</taxon>
        <taxon>Moraxella</taxon>
    </lineage>
</organism>
<keyword evidence="1" id="KW-0472">Membrane</keyword>
<dbReference type="EMBL" id="UGPZ01000002">
    <property type="protein sequence ID" value="STY91391.1"/>
    <property type="molecule type" value="Genomic_DNA"/>
</dbReference>
<proteinExistence type="predicted"/>
<keyword evidence="1" id="KW-1133">Transmembrane helix</keyword>
<protein>
    <submittedName>
        <fullName evidence="3">Tripartite tricarboxylate transporter TctB family</fullName>
    </submittedName>
</protein>